<evidence type="ECO:0000256" key="3">
    <source>
        <dbReference type="ARBA" id="ARBA00022670"/>
    </source>
</evidence>
<keyword evidence="8 11" id="KW-1133">Transmembrane helix</keyword>
<accession>A0A1V3NFF6</accession>
<feature type="transmembrane region" description="Helical" evidence="11">
    <location>
        <begin position="62"/>
        <end position="80"/>
    </location>
</feature>
<feature type="domain" description="Peptidase M48" evidence="12">
    <location>
        <begin position="111"/>
        <end position="326"/>
    </location>
</feature>
<keyword evidence="14" id="KW-1185">Reference proteome</keyword>
<dbReference type="GO" id="GO:0046872">
    <property type="term" value="F:metal ion binding"/>
    <property type="evidence" value="ECO:0007669"/>
    <property type="project" value="UniProtKB-KW"/>
</dbReference>
<dbReference type="PANTHER" id="PTHR43221:SF2">
    <property type="entry name" value="PROTEASE HTPX HOMOLOG"/>
    <property type="match status" value="1"/>
</dbReference>
<dbReference type="RefSeq" id="WP_077279165.1">
    <property type="nucleotide sequence ID" value="NZ_MVBK01000060.1"/>
</dbReference>
<evidence type="ECO:0000256" key="4">
    <source>
        <dbReference type="ARBA" id="ARBA00022692"/>
    </source>
</evidence>
<evidence type="ECO:0000256" key="8">
    <source>
        <dbReference type="ARBA" id="ARBA00022989"/>
    </source>
</evidence>
<evidence type="ECO:0000256" key="6">
    <source>
        <dbReference type="ARBA" id="ARBA00022801"/>
    </source>
</evidence>
<dbReference type="InterPro" id="IPR001915">
    <property type="entry name" value="Peptidase_M48"/>
</dbReference>
<dbReference type="GO" id="GO:0006508">
    <property type="term" value="P:proteolysis"/>
    <property type="evidence" value="ECO:0007669"/>
    <property type="project" value="UniProtKB-KW"/>
</dbReference>
<dbReference type="InterPro" id="IPR050083">
    <property type="entry name" value="HtpX_protease"/>
</dbReference>
<feature type="transmembrane region" description="Helical" evidence="11">
    <location>
        <begin position="16"/>
        <end position="42"/>
    </location>
</feature>
<evidence type="ECO:0000256" key="9">
    <source>
        <dbReference type="ARBA" id="ARBA00023049"/>
    </source>
</evidence>
<dbReference type="OrthoDB" id="15218at2"/>
<evidence type="ECO:0000259" key="12">
    <source>
        <dbReference type="Pfam" id="PF01435"/>
    </source>
</evidence>
<keyword evidence="4 11" id="KW-0812">Transmembrane</keyword>
<dbReference type="STRING" id="108003.B1C78_10805"/>
<keyword evidence="6" id="KW-0378">Hydrolase</keyword>
<dbReference type="Proteomes" id="UP000189462">
    <property type="component" value="Unassembled WGS sequence"/>
</dbReference>
<reference evidence="13 14" key="1">
    <citation type="submission" date="2017-02" db="EMBL/GenBank/DDBJ databases">
        <title>Genomic diversity within the haloalkaliphilic genus Thioalkalivibrio.</title>
        <authorList>
            <person name="Ahn A.-C."/>
            <person name="Meier-Kolthoff J."/>
            <person name="Overmars L."/>
            <person name="Richter M."/>
            <person name="Woyke T."/>
            <person name="Sorokin D.Y."/>
            <person name="Muyzer G."/>
        </authorList>
    </citation>
    <scope>NUCLEOTIDE SEQUENCE [LARGE SCALE GENOMIC DNA]</scope>
    <source>
        <strain evidence="13 14">ALJD</strain>
    </source>
</reference>
<dbReference type="EMBL" id="MVBK01000060">
    <property type="protein sequence ID" value="OOG23608.1"/>
    <property type="molecule type" value="Genomic_DNA"/>
</dbReference>
<dbReference type="Gene3D" id="3.30.2010.10">
    <property type="entry name" value="Metalloproteases ('zincins'), catalytic domain"/>
    <property type="match status" value="1"/>
</dbReference>
<keyword evidence="10 11" id="KW-0472">Membrane</keyword>
<evidence type="ECO:0000256" key="7">
    <source>
        <dbReference type="ARBA" id="ARBA00022833"/>
    </source>
</evidence>
<proteinExistence type="predicted"/>
<comment type="cofactor">
    <cofactor evidence="1">
        <name>Zn(2+)</name>
        <dbReference type="ChEBI" id="CHEBI:29105"/>
    </cofactor>
</comment>
<feature type="transmembrane region" description="Helical" evidence="11">
    <location>
        <begin position="187"/>
        <end position="205"/>
    </location>
</feature>
<keyword evidence="3" id="KW-0645">Protease</keyword>
<feature type="transmembrane region" description="Helical" evidence="11">
    <location>
        <begin position="225"/>
        <end position="246"/>
    </location>
</feature>
<evidence type="ECO:0000313" key="13">
    <source>
        <dbReference type="EMBL" id="OOG23608.1"/>
    </source>
</evidence>
<keyword evidence="7" id="KW-0862">Zinc</keyword>
<dbReference type="PANTHER" id="PTHR43221">
    <property type="entry name" value="PROTEASE HTPX"/>
    <property type="match status" value="1"/>
</dbReference>
<dbReference type="Pfam" id="PF01435">
    <property type="entry name" value="Peptidase_M48"/>
    <property type="match status" value="1"/>
</dbReference>
<comment type="caution">
    <text evidence="13">The sequence shown here is derived from an EMBL/GenBank/DDBJ whole genome shotgun (WGS) entry which is preliminary data.</text>
</comment>
<organism evidence="13 14">
    <name type="scientific">Thioalkalivibrio denitrificans</name>
    <dbReference type="NCBI Taxonomy" id="108003"/>
    <lineage>
        <taxon>Bacteria</taxon>
        <taxon>Pseudomonadati</taxon>
        <taxon>Pseudomonadota</taxon>
        <taxon>Gammaproteobacteria</taxon>
        <taxon>Chromatiales</taxon>
        <taxon>Ectothiorhodospiraceae</taxon>
        <taxon>Thioalkalivibrio</taxon>
    </lineage>
</organism>
<evidence type="ECO:0000256" key="5">
    <source>
        <dbReference type="ARBA" id="ARBA00022723"/>
    </source>
</evidence>
<evidence type="ECO:0000256" key="2">
    <source>
        <dbReference type="ARBA" id="ARBA00022475"/>
    </source>
</evidence>
<name>A0A1V3NFF6_9GAMM</name>
<evidence type="ECO:0000313" key="14">
    <source>
        <dbReference type="Proteomes" id="UP000189462"/>
    </source>
</evidence>
<gene>
    <name evidence="13" type="ORF">B1C78_10805</name>
</gene>
<evidence type="ECO:0000256" key="10">
    <source>
        <dbReference type="ARBA" id="ARBA00023136"/>
    </source>
</evidence>
<keyword evidence="2" id="KW-1003">Cell membrane</keyword>
<dbReference type="GO" id="GO:0004222">
    <property type="term" value="F:metalloendopeptidase activity"/>
    <property type="evidence" value="ECO:0007669"/>
    <property type="project" value="InterPro"/>
</dbReference>
<sequence length="651" mass="70618">MNFFEYQDRARRRSRWLLVLFLLAVVAILVVVNLAVLLALGGADQLREPATPGQFLARHLDVILWTSLLTGGVIGLASLYRTMSLRHGGAVIAWELGGTLVEPDTNDPLRRRLRNVVEEMAIASGVPVPDIFVLENEGGINAFAAGYSTGDAAIAVTQGALETLDRRELQGVVAHEFSHILNGDMRLNIRLMGILFGILVMGVIGRQFMYYTHHVSVRRTRANQGAAAFLLIGLALMLVGYVGLFFGRWIKAMVSRQREFLADASAVQFTREPEGIAGALKKIGAAGGSVLRANPEEVAHMLFANGALGQLFATHPPLLDRIRAIEPGFDPDEYGAIREKLRRHREAQRAAAEEAAREVAAGAPAPGGLALDADTLIEQMGHPGLGQVLAAALLVAAIPRPLERAAHSPEWAPELVCYLLLAPPGEVREQQLLMVAEARGADSEAQVRKLLDMEPRLAPELRIPLLEMAFPALKRRPDGEVAELLALVERLIHADGRVEVFEYALARMLVRHLEDARDPVRAATTGRRRLSDVQAPALALLGSFAHHGHPDDPEAARAALNAGLGVLGMSPVSRLPEAEGWHERMDAALERLDTLDGMGKQQLLRALVVTVTHGGKTVPAEAELLRAVCAVLHMPLPVLDAVQQNEAMEEN</sequence>
<evidence type="ECO:0000256" key="11">
    <source>
        <dbReference type="SAM" id="Phobius"/>
    </source>
</evidence>
<dbReference type="CDD" id="cd07340">
    <property type="entry name" value="M48B_Htpx_like"/>
    <property type="match status" value="1"/>
</dbReference>
<protein>
    <submittedName>
        <fullName evidence="13">Peptidase M48</fullName>
    </submittedName>
</protein>
<evidence type="ECO:0000256" key="1">
    <source>
        <dbReference type="ARBA" id="ARBA00001947"/>
    </source>
</evidence>
<keyword evidence="9" id="KW-0482">Metalloprotease</keyword>
<keyword evidence="5" id="KW-0479">Metal-binding</keyword>
<dbReference type="AlphaFoldDB" id="A0A1V3NFF6"/>